<dbReference type="Gene3D" id="3.40.630.10">
    <property type="entry name" value="Zn peptidases"/>
    <property type="match status" value="1"/>
</dbReference>
<sequence>MTIGTTSSTPALDALLADLRELVECESPSSDLGAVERSADLVARLGTERLGVAPERIVIGGVHHLRWRFGDARAAGTVLVLAHHDTVWPVGTLERAPFTVTGGVLRGPGCFDMLAGLTMALHAIAGLADPAGGDPAGHR</sequence>
<dbReference type="Pfam" id="PF01546">
    <property type="entry name" value="Peptidase_M20"/>
    <property type="match status" value="1"/>
</dbReference>
<comment type="caution">
    <text evidence="1">The sequence shown here is derived from an EMBL/GenBank/DDBJ whole genome shotgun (WGS) entry which is preliminary data.</text>
</comment>
<organism evidence="1 2">
    <name type="scientific">Nocardioides panaciterrulae</name>
    <dbReference type="NCBI Taxonomy" id="661492"/>
    <lineage>
        <taxon>Bacteria</taxon>
        <taxon>Bacillati</taxon>
        <taxon>Actinomycetota</taxon>
        <taxon>Actinomycetes</taxon>
        <taxon>Propionibacteriales</taxon>
        <taxon>Nocardioidaceae</taxon>
        <taxon>Nocardioides</taxon>
    </lineage>
</organism>
<dbReference type="GO" id="GO:0016787">
    <property type="term" value="F:hydrolase activity"/>
    <property type="evidence" value="ECO:0007669"/>
    <property type="project" value="InterPro"/>
</dbReference>
<accession>A0A7Y9JCW8</accession>
<evidence type="ECO:0000313" key="1">
    <source>
        <dbReference type="EMBL" id="NYD43746.1"/>
    </source>
</evidence>
<proteinExistence type="predicted"/>
<reference evidence="1 2" key="1">
    <citation type="submission" date="2020-07" db="EMBL/GenBank/DDBJ databases">
        <title>Sequencing the genomes of 1000 actinobacteria strains.</title>
        <authorList>
            <person name="Klenk H.-P."/>
        </authorList>
    </citation>
    <scope>NUCLEOTIDE SEQUENCE [LARGE SCALE GENOMIC DNA]</scope>
    <source>
        <strain evidence="1 2">DSM 21350</strain>
    </source>
</reference>
<dbReference type="InterPro" id="IPR002933">
    <property type="entry name" value="Peptidase_M20"/>
</dbReference>
<protein>
    <submittedName>
        <fullName evidence="1">Acetylornithine deacetylase/succinyl-diaminopimelate desuccinylase-like protein</fullName>
    </submittedName>
</protein>
<gene>
    <name evidence="1" type="ORF">BJZ21_003829</name>
</gene>
<dbReference type="Proteomes" id="UP000535511">
    <property type="component" value="Unassembled WGS sequence"/>
</dbReference>
<dbReference type="EMBL" id="JACCBG010000001">
    <property type="protein sequence ID" value="NYD43746.1"/>
    <property type="molecule type" value="Genomic_DNA"/>
</dbReference>
<keyword evidence="2" id="KW-1185">Reference proteome</keyword>
<evidence type="ECO:0000313" key="2">
    <source>
        <dbReference type="Proteomes" id="UP000535511"/>
    </source>
</evidence>
<dbReference type="RefSeq" id="WP_246298526.1">
    <property type="nucleotide sequence ID" value="NZ_JACCBG010000001.1"/>
</dbReference>
<dbReference type="AlphaFoldDB" id="A0A7Y9JCW8"/>
<name>A0A7Y9JCW8_9ACTN</name>
<dbReference type="SUPFAM" id="SSF53187">
    <property type="entry name" value="Zn-dependent exopeptidases"/>
    <property type="match status" value="1"/>
</dbReference>